<name>A0A495JQ96_9ACTN</name>
<evidence type="ECO:0000313" key="2">
    <source>
        <dbReference type="EMBL" id="RKR91011.1"/>
    </source>
</evidence>
<feature type="domain" description="Plasmid pRiA4b Orf3-like" evidence="1">
    <location>
        <begin position="11"/>
        <end position="176"/>
    </location>
</feature>
<dbReference type="Proteomes" id="UP000277671">
    <property type="component" value="Unassembled WGS sequence"/>
</dbReference>
<gene>
    <name evidence="2" type="ORF">BDK92_5395</name>
</gene>
<dbReference type="InterPro" id="IPR024047">
    <property type="entry name" value="MM3350-like_sf"/>
</dbReference>
<proteinExistence type="predicted"/>
<accession>A0A495JQ96</accession>
<dbReference type="EMBL" id="RBKT01000001">
    <property type="protein sequence ID" value="RKR91011.1"/>
    <property type="molecule type" value="Genomic_DNA"/>
</dbReference>
<sequence>MVRELSSPQRQIFQLKVSLSDVTPLVWRRVLVPGGYTLDRLHRVLQHVMGWQDCHLHSFEIDGLQYGEPDPDGELTVRDELDTRLDAVVGKGSRFRYTYDFGDWWEHDITVEDAFGADPGERYPICVTGARACPPEDVGGPFGYRTFLVALADPGHPDHEPMREWIGRPFDAEAFVADRATTLARRLC</sequence>
<organism evidence="2 3">
    <name type="scientific">Micromonospora pisi</name>
    <dbReference type="NCBI Taxonomy" id="589240"/>
    <lineage>
        <taxon>Bacteria</taxon>
        <taxon>Bacillati</taxon>
        <taxon>Actinomycetota</taxon>
        <taxon>Actinomycetes</taxon>
        <taxon>Micromonosporales</taxon>
        <taxon>Micromonosporaceae</taxon>
        <taxon>Micromonospora</taxon>
    </lineage>
</organism>
<dbReference type="RefSeq" id="WP_121159183.1">
    <property type="nucleotide sequence ID" value="NZ_RBKT01000001.1"/>
</dbReference>
<dbReference type="AlphaFoldDB" id="A0A495JQ96"/>
<dbReference type="Pfam" id="PF07929">
    <property type="entry name" value="PRiA4_ORF3"/>
    <property type="match status" value="1"/>
</dbReference>
<dbReference type="SUPFAM" id="SSF159941">
    <property type="entry name" value="MM3350-like"/>
    <property type="match status" value="1"/>
</dbReference>
<dbReference type="InterPro" id="IPR012912">
    <property type="entry name" value="Plasmid_pRiA4b_Orf3-like"/>
</dbReference>
<evidence type="ECO:0000259" key="1">
    <source>
        <dbReference type="Pfam" id="PF07929"/>
    </source>
</evidence>
<dbReference type="PANTHER" id="PTHR41878:SF1">
    <property type="entry name" value="TNPR PROTEIN"/>
    <property type="match status" value="1"/>
</dbReference>
<comment type="caution">
    <text evidence="2">The sequence shown here is derived from an EMBL/GenBank/DDBJ whole genome shotgun (WGS) entry which is preliminary data.</text>
</comment>
<protein>
    <submittedName>
        <fullName evidence="2">PRiA4b ORF-3-like protein</fullName>
    </submittedName>
</protein>
<dbReference type="OrthoDB" id="9816539at2"/>
<keyword evidence="3" id="KW-1185">Reference proteome</keyword>
<dbReference type="Gene3D" id="3.10.290.30">
    <property type="entry name" value="MM3350-like"/>
    <property type="match status" value="1"/>
</dbReference>
<evidence type="ECO:0000313" key="3">
    <source>
        <dbReference type="Proteomes" id="UP000277671"/>
    </source>
</evidence>
<reference evidence="2 3" key="1">
    <citation type="submission" date="2018-10" db="EMBL/GenBank/DDBJ databases">
        <title>Sequencing the genomes of 1000 actinobacteria strains.</title>
        <authorList>
            <person name="Klenk H.-P."/>
        </authorList>
    </citation>
    <scope>NUCLEOTIDE SEQUENCE [LARGE SCALE GENOMIC DNA]</scope>
    <source>
        <strain evidence="2 3">DSM 45175</strain>
    </source>
</reference>
<dbReference type="PANTHER" id="PTHR41878">
    <property type="entry name" value="LEXA REPRESSOR-RELATED"/>
    <property type="match status" value="1"/>
</dbReference>